<keyword evidence="3 9" id="KW-0808">Transferase</keyword>
<dbReference type="AlphaFoldDB" id="A0A0C1D1L0"/>
<evidence type="ECO:0000256" key="3">
    <source>
        <dbReference type="ARBA" id="ARBA00022679"/>
    </source>
</evidence>
<feature type="transmembrane region" description="Helical" evidence="7">
    <location>
        <begin position="264"/>
        <end position="289"/>
    </location>
</feature>
<protein>
    <submittedName>
        <fullName evidence="9">Glycosyl transferase family 2</fullName>
    </submittedName>
</protein>
<organism evidence="9 10">
    <name type="scientific">Kaistella jeonii</name>
    <dbReference type="NCBI Taxonomy" id="266749"/>
    <lineage>
        <taxon>Bacteria</taxon>
        <taxon>Pseudomonadati</taxon>
        <taxon>Bacteroidota</taxon>
        <taxon>Flavobacteriia</taxon>
        <taxon>Flavobacteriales</taxon>
        <taxon>Weeksellaceae</taxon>
        <taxon>Chryseobacterium group</taxon>
        <taxon>Kaistella</taxon>
    </lineage>
</organism>
<evidence type="ECO:0000313" key="9">
    <source>
        <dbReference type="EMBL" id="KIA90746.1"/>
    </source>
</evidence>
<dbReference type="CDD" id="cd04187">
    <property type="entry name" value="DPM1_like_bac"/>
    <property type="match status" value="1"/>
</dbReference>
<evidence type="ECO:0000256" key="7">
    <source>
        <dbReference type="SAM" id="Phobius"/>
    </source>
</evidence>
<dbReference type="Gene3D" id="3.90.550.10">
    <property type="entry name" value="Spore Coat Polysaccharide Biosynthesis Protein SpsA, Chain A"/>
    <property type="match status" value="1"/>
</dbReference>
<evidence type="ECO:0000259" key="8">
    <source>
        <dbReference type="Pfam" id="PF00535"/>
    </source>
</evidence>
<dbReference type="InterPro" id="IPR001173">
    <property type="entry name" value="Glyco_trans_2-like"/>
</dbReference>
<keyword evidence="10" id="KW-1185">Reference proteome</keyword>
<keyword evidence="6 7" id="KW-0472">Membrane</keyword>
<dbReference type="OrthoDB" id="9807778at2"/>
<dbReference type="SUPFAM" id="SSF53448">
    <property type="entry name" value="Nucleotide-diphospho-sugar transferases"/>
    <property type="match status" value="1"/>
</dbReference>
<comment type="subcellular location">
    <subcellularLocation>
        <location evidence="1">Membrane</location>
        <topology evidence="1">Multi-pass membrane protein</topology>
    </subcellularLocation>
</comment>
<keyword evidence="4 7" id="KW-0812">Transmembrane</keyword>
<dbReference type="Pfam" id="PF00535">
    <property type="entry name" value="Glycos_transf_2"/>
    <property type="match status" value="1"/>
</dbReference>
<evidence type="ECO:0000313" key="10">
    <source>
        <dbReference type="Proteomes" id="UP000031473"/>
    </source>
</evidence>
<dbReference type="GO" id="GO:0016757">
    <property type="term" value="F:glycosyltransferase activity"/>
    <property type="evidence" value="ECO:0007669"/>
    <property type="project" value="UniProtKB-KW"/>
</dbReference>
<gene>
    <name evidence="9" type="ORF">OA86_02440</name>
</gene>
<dbReference type="RefSeq" id="WP_039348177.1">
    <property type="nucleotide sequence ID" value="NZ_FOLA01000001.1"/>
</dbReference>
<name>A0A0C1D1L0_9FLAO</name>
<dbReference type="PANTHER" id="PTHR48090:SF1">
    <property type="entry name" value="PROPHAGE BACTOPRENOL GLUCOSYL TRANSFERASE HOMOLOG"/>
    <property type="match status" value="1"/>
</dbReference>
<evidence type="ECO:0000256" key="5">
    <source>
        <dbReference type="ARBA" id="ARBA00022989"/>
    </source>
</evidence>
<dbReference type="EMBL" id="JSYL01000001">
    <property type="protein sequence ID" value="KIA90746.1"/>
    <property type="molecule type" value="Genomic_DNA"/>
</dbReference>
<sequence length="309" mass="35155">MKKISVVIPAHNEEGNIFLIHQRIKDVFSKLENYHFEIIFVNDGSRDQTQAKIEELAKQFEEVKFIEFSRNFGHQPAVKAGIDSSNANAVISMDADLQHPPELIPELIEKWEEGFDIVYTIRTYPKEISAFKRRTSSLYYKFLSKISDVNLREGGGSDFRLMDSSVVDVVRNMNEADIFLRGLSNWMGFRQTGIRFTAGERASGESSYNLQKMMRFAFTGITAFSVKPLYLAAYLGFIFSAIAVLGYGIYVIHSFVSQTEISGWASLIMTVVFFGGLQLIILGIIGIYLGKIFKQVKERPNYIIRSKNF</sequence>
<feature type="domain" description="Glycosyltransferase 2-like" evidence="8">
    <location>
        <begin position="5"/>
        <end position="150"/>
    </location>
</feature>
<dbReference type="Proteomes" id="UP000031473">
    <property type="component" value="Unassembled WGS sequence"/>
</dbReference>
<dbReference type="InterPro" id="IPR029044">
    <property type="entry name" value="Nucleotide-diphossugar_trans"/>
</dbReference>
<feature type="transmembrane region" description="Helical" evidence="7">
    <location>
        <begin position="229"/>
        <end position="252"/>
    </location>
</feature>
<keyword evidence="2" id="KW-0328">Glycosyltransferase</keyword>
<comment type="caution">
    <text evidence="9">The sequence shown here is derived from an EMBL/GenBank/DDBJ whole genome shotgun (WGS) entry which is preliminary data.</text>
</comment>
<dbReference type="STRING" id="266749.SAMN05421876_10126"/>
<reference evidence="9 10" key="1">
    <citation type="submission" date="2014-10" db="EMBL/GenBank/DDBJ databases">
        <title>Kaistella jeonii genome.</title>
        <authorList>
            <person name="Clayton J.T."/>
            <person name="Newman J.D."/>
        </authorList>
    </citation>
    <scope>NUCLEOTIDE SEQUENCE [LARGE SCALE GENOMIC DNA]</scope>
    <source>
        <strain evidence="9 10">DSM 17048</strain>
    </source>
</reference>
<dbReference type="GO" id="GO:0005886">
    <property type="term" value="C:plasma membrane"/>
    <property type="evidence" value="ECO:0007669"/>
    <property type="project" value="TreeGrafter"/>
</dbReference>
<evidence type="ECO:0000256" key="2">
    <source>
        <dbReference type="ARBA" id="ARBA00022676"/>
    </source>
</evidence>
<dbReference type="PANTHER" id="PTHR48090">
    <property type="entry name" value="UNDECAPRENYL-PHOSPHATE 4-DEOXY-4-FORMAMIDO-L-ARABINOSE TRANSFERASE-RELATED"/>
    <property type="match status" value="1"/>
</dbReference>
<accession>A0A0C1D1L0</accession>
<evidence type="ECO:0000256" key="6">
    <source>
        <dbReference type="ARBA" id="ARBA00023136"/>
    </source>
</evidence>
<keyword evidence="5 7" id="KW-1133">Transmembrane helix</keyword>
<proteinExistence type="predicted"/>
<dbReference type="InterPro" id="IPR050256">
    <property type="entry name" value="Glycosyltransferase_2"/>
</dbReference>
<evidence type="ECO:0000256" key="4">
    <source>
        <dbReference type="ARBA" id="ARBA00022692"/>
    </source>
</evidence>
<evidence type="ECO:0000256" key="1">
    <source>
        <dbReference type="ARBA" id="ARBA00004141"/>
    </source>
</evidence>